<dbReference type="InterPro" id="IPR003000">
    <property type="entry name" value="Sirtuin"/>
</dbReference>
<dbReference type="GO" id="GO:0017136">
    <property type="term" value="F:histone deacetylase activity, NAD-dependent"/>
    <property type="evidence" value="ECO:0007669"/>
    <property type="project" value="TreeGrafter"/>
</dbReference>
<dbReference type="PANTHER" id="PTHR11085">
    <property type="entry name" value="NAD-DEPENDENT PROTEIN DEACYLASE SIRTUIN-5, MITOCHONDRIAL-RELATED"/>
    <property type="match status" value="1"/>
</dbReference>
<dbReference type="SUPFAM" id="SSF52467">
    <property type="entry name" value="DHS-like NAD/FAD-binding domain"/>
    <property type="match status" value="1"/>
</dbReference>
<proteinExistence type="inferred from homology"/>
<comment type="caution">
    <text evidence="9">The sequence shown here is derived from an EMBL/GenBank/DDBJ whole genome shotgun (WGS) entry which is preliminary data.</text>
</comment>
<dbReference type="Proteomes" id="UP000324585">
    <property type="component" value="Unassembled WGS sequence"/>
</dbReference>
<dbReference type="GO" id="GO:0000122">
    <property type="term" value="P:negative regulation of transcription by RNA polymerase II"/>
    <property type="evidence" value="ECO:0007669"/>
    <property type="project" value="TreeGrafter"/>
</dbReference>
<feature type="binding site" evidence="7">
    <location>
        <position position="163"/>
    </location>
    <ligand>
        <name>Zn(2+)</name>
        <dbReference type="ChEBI" id="CHEBI:29105"/>
    </ligand>
</feature>
<keyword evidence="3 7" id="KW-0479">Metal-binding</keyword>
<dbReference type="AlphaFoldDB" id="A0A5J4Z2M7"/>
<evidence type="ECO:0000256" key="1">
    <source>
        <dbReference type="ARBA" id="ARBA00012928"/>
    </source>
</evidence>
<dbReference type="GO" id="GO:0003714">
    <property type="term" value="F:transcription corepressor activity"/>
    <property type="evidence" value="ECO:0007669"/>
    <property type="project" value="TreeGrafter"/>
</dbReference>
<accession>A0A5J4Z2M7</accession>
<evidence type="ECO:0000256" key="4">
    <source>
        <dbReference type="ARBA" id="ARBA00022833"/>
    </source>
</evidence>
<feature type="active site" description="Proton acceptor" evidence="7">
    <location>
        <position position="152"/>
    </location>
</feature>
<dbReference type="EMBL" id="VRMN01000002">
    <property type="protein sequence ID" value="KAA8497184.1"/>
    <property type="molecule type" value="Genomic_DNA"/>
</dbReference>
<evidence type="ECO:0000256" key="6">
    <source>
        <dbReference type="ARBA" id="ARBA00038170"/>
    </source>
</evidence>
<dbReference type="PANTHER" id="PTHR11085:SF12">
    <property type="entry name" value="NAD-DEPENDENT PROTEIN DEACYLASE SIRTUIN-6"/>
    <property type="match status" value="1"/>
</dbReference>
<dbReference type="PROSITE" id="PS50305">
    <property type="entry name" value="SIRTUIN"/>
    <property type="match status" value="1"/>
</dbReference>
<comment type="similarity">
    <text evidence="6">Belongs to the sirtuin family. Class IV subfamily.</text>
</comment>
<evidence type="ECO:0000313" key="9">
    <source>
        <dbReference type="EMBL" id="KAA8497184.1"/>
    </source>
</evidence>
<evidence type="ECO:0000313" key="10">
    <source>
        <dbReference type="Proteomes" id="UP000324585"/>
    </source>
</evidence>
<dbReference type="Gene3D" id="3.40.50.1220">
    <property type="entry name" value="TPP-binding domain"/>
    <property type="match status" value="1"/>
</dbReference>
<dbReference type="GO" id="GO:0070403">
    <property type="term" value="F:NAD+ binding"/>
    <property type="evidence" value="ECO:0007669"/>
    <property type="project" value="InterPro"/>
</dbReference>
<dbReference type="InterPro" id="IPR050134">
    <property type="entry name" value="NAD-dep_sirtuin_deacylases"/>
</dbReference>
<keyword evidence="10" id="KW-1185">Reference proteome</keyword>
<organism evidence="9 10">
    <name type="scientific">Porphyridium purpureum</name>
    <name type="common">Red alga</name>
    <name type="synonym">Porphyridium cruentum</name>
    <dbReference type="NCBI Taxonomy" id="35688"/>
    <lineage>
        <taxon>Eukaryota</taxon>
        <taxon>Rhodophyta</taxon>
        <taxon>Bangiophyceae</taxon>
        <taxon>Porphyridiales</taxon>
        <taxon>Porphyridiaceae</taxon>
        <taxon>Porphyridium</taxon>
    </lineage>
</organism>
<keyword evidence="2" id="KW-0808">Transferase</keyword>
<evidence type="ECO:0000256" key="5">
    <source>
        <dbReference type="ARBA" id="ARBA00023027"/>
    </source>
</evidence>
<dbReference type="OrthoDB" id="424302at2759"/>
<dbReference type="Gene3D" id="2.20.28.200">
    <property type="match status" value="1"/>
</dbReference>
<reference evidence="10" key="1">
    <citation type="journal article" date="2019" name="Nat. Commun.">
        <title>Expansion of phycobilisome linker gene families in mesophilic red algae.</title>
        <authorList>
            <person name="Lee J."/>
            <person name="Kim D."/>
            <person name="Bhattacharya D."/>
            <person name="Yoon H.S."/>
        </authorList>
    </citation>
    <scope>NUCLEOTIDE SEQUENCE [LARGE SCALE GENOMIC DNA]</scope>
    <source>
        <strain evidence="10">CCMP 1328</strain>
    </source>
</reference>
<dbReference type="Pfam" id="PF02146">
    <property type="entry name" value="SIR2"/>
    <property type="match status" value="1"/>
</dbReference>
<dbReference type="GO" id="GO:0005634">
    <property type="term" value="C:nucleus"/>
    <property type="evidence" value="ECO:0007669"/>
    <property type="project" value="TreeGrafter"/>
</dbReference>
<evidence type="ECO:0000256" key="7">
    <source>
        <dbReference type="PROSITE-ProRule" id="PRU00236"/>
    </source>
</evidence>
<gene>
    <name evidence="9" type="ORF">FVE85_0913</name>
</gene>
<feature type="binding site" evidence="7">
    <location>
        <position position="192"/>
    </location>
    <ligand>
        <name>Zn(2+)</name>
        <dbReference type="ChEBI" id="CHEBI:29105"/>
    </ligand>
</feature>
<keyword evidence="4 7" id="KW-0862">Zinc</keyword>
<evidence type="ECO:0000256" key="2">
    <source>
        <dbReference type="ARBA" id="ARBA00022679"/>
    </source>
</evidence>
<dbReference type="EC" id="2.3.1.286" evidence="1"/>
<dbReference type="InterPro" id="IPR029035">
    <property type="entry name" value="DHS-like_NAD/FAD-binding_dom"/>
</dbReference>
<feature type="domain" description="Deacetylase sirtuin-type" evidence="8">
    <location>
        <begin position="27"/>
        <end position="300"/>
    </location>
</feature>
<name>A0A5J4Z2M7_PORPP</name>
<evidence type="ECO:0000256" key="3">
    <source>
        <dbReference type="ARBA" id="ARBA00022723"/>
    </source>
</evidence>
<feature type="binding site" evidence="7">
    <location>
        <position position="187"/>
    </location>
    <ligand>
        <name>Zn(2+)</name>
        <dbReference type="ChEBI" id="CHEBI:29105"/>
    </ligand>
</feature>
<dbReference type="InterPro" id="IPR026590">
    <property type="entry name" value="Ssirtuin_cat_dom"/>
</dbReference>
<keyword evidence="5" id="KW-0520">NAD</keyword>
<dbReference type="GO" id="GO:0046872">
    <property type="term" value="F:metal ion binding"/>
    <property type="evidence" value="ECO:0007669"/>
    <property type="project" value="UniProtKB-KW"/>
</dbReference>
<sequence length="515" mass="57818">MSDGYAARLSPGFKGQLNLTECREPHRALMLRKAAWLAEQIASAQSVVFHTGAGISTSSGIQDFRGPAGVWTLESRRKRKRVNAADLAKHEDEAVPVAEVTESMALALPTLTHMVLAKMVQQTPGKTRVISQNVDNLHVRSGLDFEHLREIHGNTVLEYCRYCGATYPRDFEIERVGVEVRGGSRRCDNPDCANINDPLHADVLDFNDPLNAEHLTFARQASKAADLCVVLGSSLQMLPSREFPQLCKRPKVAVGNQPSVRGQLAIINLSRTPKDHLADMVCRHETDEFMFHVARELGIDIDAHRRYLILYTQWTLDKLCVACDRRMSWFRVPYIRCATLVCGTTGVALDSPVCVTEDAQKPLCLKVGSSHAVQTMPKVMLRLDFFKRAHYVAEVLLDCSRMSTDVFTPAQALEQQSAHDCSQPVGHRILVAEKSFAAECEEYRSQCAGERVASRQTGEQDAKRRSASAVNHPFTFCVRVNEHPFRTWQCVLCHQKFHTNSRDLKLHHRQCLHIV</sequence>
<feature type="binding site" evidence="7">
    <location>
        <position position="160"/>
    </location>
    <ligand>
        <name>Zn(2+)</name>
        <dbReference type="ChEBI" id="CHEBI:29105"/>
    </ligand>
</feature>
<evidence type="ECO:0000259" key="8">
    <source>
        <dbReference type="PROSITE" id="PS50305"/>
    </source>
</evidence>
<protein>
    <recommendedName>
        <fullName evidence="1">protein acetyllysine N-acetyltransferase</fullName>
        <ecNumber evidence="1">2.3.1.286</ecNumber>
    </recommendedName>
</protein>